<dbReference type="PANTHER" id="PTHR14074">
    <property type="entry name" value="HELICASE WITH DEATH DOMAIN-RELATED"/>
    <property type="match status" value="1"/>
</dbReference>
<dbReference type="InterPro" id="IPR011545">
    <property type="entry name" value="DEAD/DEAH_box_helicase_dom"/>
</dbReference>
<dbReference type="SMART" id="SM00487">
    <property type="entry name" value="DEXDc"/>
    <property type="match status" value="1"/>
</dbReference>
<dbReference type="Gene3D" id="3.40.50.300">
    <property type="entry name" value="P-loop containing nucleotide triphosphate hydrolases"/>
    <property type="match status" value="1"/>
</dbReference>
<feature type="region of interest" description="Disordered" evidence="1">
    <location>
        <begin position="1"/>
        <end position="25"/>
    </location>
</feature>
<proteinExistence type="predicted"/>
<feature type="compositionally biased region" description="Pro residues" evidence="1">
    <location>
        <begin position="9"/>
        <end position="25"/>
    </location>
</feature>
<reference evidence="3" key="1">
    <citation type="submission" date="2013-08" db="EMBL/GenBank/DDBJ databases">
        <authorList>
            <person name="Mendez C."/>
            <person name="Richter M."/>
            <person name="Ferrer M."/>
            <person name="Sanchez J."/>
        </authorList>
    </citation>
    <scope>NUCLEOTIDE SEQUENCE</scope>
</reference>
<feature type="domain" description="Helicase ATP-binding" evidence="2">
    <location>
        <begin position="56"/>
        <end position="197"/>
    </location>
</feature>
<dbReference type="SUPFAM" id="SSF52540">
    <property type="entry name" value="P-loop containing nucleoside triphosphate hydrolases"/>
    <property type="match status" value="1"/>
</dbReference>
<dbReference type="InterPro" id="IPR051363">
    <property type="entry name" value="RLR_Helicase"/>
</dbReference>
<dbReference type="GO" id="GO:0004386">
    <property type="term" value="F:helicase activity"/>
    <property type="evidence" value="ECO:0007669"/>
    <property type="project" value="UniProtKB-KW"/>
</dbReference>
<dbReference type="PROSITE" id="PS51192">
    <property type="entry name" value="HELICASE_ATP_BIND_1"/>
    <property type="match status" value="1"/>
</dbReference>
<dbReference type="AlphaFoldDB" id="T1BEI0"/>
<comment type="caution">
    <text evidence="3">The sequence shown here is derived from an EMBL/GenBank/DDBJ whole genome shotgun (WGS) entry which is preliminary data.</text>
</comment>
<evidence type="ECO:0000313" key="3">
    <source>
        <dbReference type="EMBL" id="EQD71336.1"/>
    </source>
</evidence>
<organism evidence="3">
    <name type="scientific">mine drainage metagenome</name>
    <dbReference type="NCBI Taxonomy" id="410659"/>
    <lineage>
        <taxon>unclassified sequences</taxon>
        <taxon>metagenomes</taxon>
        <taxon>ecological metagenomes</taxon>
    </lineage>
</organism>
<dbReference type="Pfam" id="PF00270">
    <property type="entry name" value="DEAD"/>
    <property type="match status" value="1"/>
</dbReference>
<keyword evidence="3" id="KW-0347">Helicase</keyword>
<keyword evidence="3" id="KW-0378">Hydrolase</keyword>
<name>T1BEI0_9ZZZZ</name>
<evidence type="ECO:0000256" key="1">
    <source>
        <dbReference type="SAM" id="MobiDB-lite"/>
    </source>
</evidence>
<gene>
    <name evidence="3" type="ORF">B1B_04517</name>
</gene>
<evidence type="ECO:0000259" key="2">
    <source>
        <dbReference type="PROSITE" id="PS51192"/>
    </source>
</evidence>
<dbReference type="GO" id="GO:0003676">
    <property type="term" value="F:nucleic acid binding"/>
    <property type="evidence" value="ECO:0007669"/>
    <property type="project" value="InterPro"/>
</dbReference>
<dbReference type="GO" id="GO:0005524">
    <property type="term" value="F:ATP binding"/>
    <property type="evidence" value="ECO:0007669"/>
    <property type="project" value="InterPro"/>
</dbReference>
<dbReference type="EMBL" id="AUZY01002822">
    <property type="protein sequence ID" value="EQD71336.1"/>
    <property type="molecule type" value="Genomic_DNA"/>
</dbReference>
<dbReference type="GO" id="GO:0005737">
    <property type="term" value="C:cytoplasm"/>
    <property type="evidence" value="ECO:0007669"/>
    <property type="project" value="TreeGrafter"/>
</dbReference>
<protein>
    <submittedName>
        <fullName evidence="3">Protein containing DNA/RNA helicase, DEAD/DEAH box type</fullName>
    </submittedName>
</protein>
<feature type="non-terminal residue" evidence="3">
    <location>
        <position position="197"/>
    </location>
</feature>
<reference evidence="3" key="2">
    <citation type="journal article" date="2014" name="ISME J.">
        <title>Microbial stratification in low pH oxic and suboxic macroscopic growths along an acid mine drainage.</title>
        <authorList>
            <person name="Mendez-Garcia C."/>
            <person name="Mesa V."/>
            <person name="Sprenger R.R."/>
            <person name="Richter M."/>
            <person name="Diez M.S."/>
            <person name="Solano J."/>
            <person name="Bargiela R."/>
            <person name="Golyshina O.V."/>
            <person name="Manteca A."/>
            <person name="Ramos J.L."/>
            <person name="Gallego J.R."/>
            <person name="Llorente I."/>
            <person name="Martins Dos Santos V.A."/>
            <person name="Jensen O.N."/>
            <person name="Pelaez A.I."/>
            <person name="Sanchez J."/>
            <person name="Ferrer M."/>
        </authorList>
    </citation>
    <scope>NUCLEOTIDE SEQUENCE</scope>
</reference>
<accession>T1BEI0</accession>
<dbReference type="InterPro" id="IPR027417">
    <property type="entry name" value="P-loop_NTPase"/>
</dbReference>
<keyword evidence="3" id="KW-0067">ATP-binding</keyword>
<dbReference type="PANTHER" id="PTHR14074:SF16">
    <property type="entry name" value="ANTIVIRAL INNATE IMMUNE RESPONSE RECEPTOR RIG-I"/>
    <property type="match status" value="1"/>
</dbReference>
<sequence>MEEFSGGGVPPPPPPSERPRPHPPALPNIWEVEDGYVAHPFLRPRRLRALPFQLELARQGIEGSLLVVLPTGLGKTVIAALVAAELLRRSDRRVLVLAPTRPLVQQHSASFADWLIPLRTARFTGTVSRPVREGSWNRCDLLFATPEIVRNDLKAGRYDLADVGLIVFDECHHAVGKYAYVPIAERYLSEGPADRRI</sequence>
<keyword evidence="3" id="KW-0547">Nucleotide-binding</keyword>
<dbReference type="InterPro" id="IPR014001">
    <property type="entry name" value="Helicase_ATP-bd"/>
</dbReference>